<feature type="compositionally biased region" description="Acidic residues" evidence="9">
    <location>
        <begin position="535"/>
        <end position="546"/>
    </location>
</feature>
<keyword evidence="2" id="KW-0597">Phosphoprotein</keyword>
<keyword evidence="5" id="KW-0967">Endosome</keyword>
<dbReference type="GO" id="GO:0006914">
    <property type="term" value="P:autophagy"/>
    <property type="evidence" value="ECO:0007669"/>
    <property type="project" value="UniProtKB-KW"/>
</dbReference>
<feature type="compositionally biased region" description="Basic and acidic residues" evidence="9">
    <location>
        <begin position="416"/>
        <end position="534"/>
    </location>
</feature>
<feature type="compositionally biased region" description="Basic residues" evidence="9">
    <location>
        <begin position="336"/>
        <end position="348"/>
    </location>
</feature>
<dbReference type="GO" id="GO:0008270">
    <property type="term" value="F:zinc ion binding"/>
    <property type="evidence" value="ECO:0007669"/>
    <property type="project" value="UniProtKB-KW"/>
</dbReference>
<dbReference type="SMART" id="SM00593">
    <property type="entry name" value="RUN"/>
    <property type="match status" value="1"/>
</dbReference>
<feature type="region of interest" description="Disordered" evidence="9">
    <location>
        <begin position="416"/>
        <end position="579"/>
    </location>
</feature>
<dbReference type="PANTHER" id="PTHR12326">
    <property type="entry name" value="PLECKSTRIN HOMOLOGY DOMAIN CONTAINING PROTEIN"/>
    <property type="match status" value="1"/>
</dbReference>
<evidence type="ECO:0000256" key="7">
    <source>
        <dbReference type="ARBA" id="ARBA00022833"/>
    </source>
</evidence>
<dbReference type="OrthoDB" id="62364at2759"/>
<dbReference type="InterPro" id="IPR037213">
    <property type="entry name" value="Run_dom_sf"/>
</dbReference>
<dbReference type="InterPro" id="IPR025258">
    <property type="entry name" value="RH_dom"/>
</dbReference>
<evidence type="ECO:0000256" key="8">
    <source>
        <dbReference type="ARBA" id="ARBA00023006"/>
    </source>
</evidence>
<evidence type="ECO:0000313" key="10">
    <source>
        <dbReference type="EMBL" id="CAD7234321.1"/>
    </source>
</evidence>
<dbReference type="Pfam" id="PF02759">
    <property type="entry name" value="RUN"/>
    <property type="match status" value="1"/>
</dbReference>
<feature type="compositionally biased region" description="Basic and acidic residues" evidence="9">
    <location>
        <begin position="561"/>
        <end position="574"/>
    </location>
</feature>
<dbReference type="InterPro" id="IPR051366">
    <property type="entry name" value="DEF8"/>
</dbReference>
<keyword evidence="3" id="KW-0479">Metal-binding</keyword>
<protein>
    <submittedName>
        <fullName evidence="10">Uncharacterized protein</fullName>
    </submittedName>
</protein>
<feature type="region of interest" description="Disordered" evidence="9">
    <location>
        <begin position="166"/>
        <end position="190"/>
    </location>
</feature>
<dbReference type="AlphaFoldDB" id="A0A7R8WSN1"/>
<keyword evidence="8" id="KW-0072">Autophagy</keyword>
<feature type="region of interest" description="Disordered" evidence="9">
    <location>
        <begin position="28"/>
        <end position="119"/>
    </location>
</feature>
<dbReference type="SUPFAM" id="SSF140741">
    <property type="entry name" value="RUN domain-like"/>
    <property type="match status" value="1"/>
</dbReference>
<feature type="compositionally biased region" description="Polar residues" evidence="9">
    <location>
        <begin position="100"/>
        <end position="112"/>
    </location>
</feature>
<evidence type="ECO:0000256" key="9">
    <source>
        <dbReference type="SAM" id="MobiDB-lite"/>
    </source>
</evidence>
<name>A0A7R8WSN1_9CRUS</name>
<dbReference type="Pfam" id="PF13901">
    <property type="entry name" value="RH_dom"/>
    <property type="match status" value="1"/>
</dbReference>
<dbReference type="EMBL" id="OB668358">
    <property type="protein sequence ID" value="CAD7234321.1"/>
    <property type="molecule type" value="Genomic_DNA"/>
</dbReference>
<dbReference type="InterPro" id="IPR004012">
    <property type="entry name" value="Run_dom"/>
</dbReference>
<evidence type="ECO:0000256" key="5">
    <source>
        <dbReference type="ARBA" id="ARBA00022753"/>
    </source>
</evidence>
<feature type="compositionally biased region" description="Polar residues" evidence="9">
    <location>
        <begin position="166"/>
        <end position="188"/>
    </location>
</feature>
<accession>A0A7R8WSN1</accession>
<gene>
    <name evidence="10" type="ORF">CTOB1V02_LOCUS12137</name>
</gene>
<comment type="subcellular location">
    <subcellularLocation>
        <location evidence="1">Late endosome</location>
    </subcellularLocation>
</comment>
<keyword evidence="6" id="KW-0863">Zinc-finger</keyword>
<dbReference type="GO" id="GO:0005770">
    <property type="term" value="C:late endosome"/>
    <property type="evidence" value="ECO:0007669"/>
    <property type="project" value="UniProtKB-SubCell"/>
</dbReference>
<dbReference type="PROSITE" id="PS50826">
    <property type="entry name" value="RUN"/>
    <property type="match status" value="1"/>
</dbReference>
<dbReference type="SMART" id="SM01175">
    <property type="entry name" value="DUF4206"/>
    <property type="match status" value="1"/>
</dbReference>
<evidence type="ECO:0000256" key="2">
    <source>
        <dbReference type="ARBA" id="ARBA00022553"/>
    </source>
</evidence>
<evidence type="ECO:0000256" key="6">
    <source>
        <dbReference type="ARBA" id="ARBA00022771"/>
    </source>
</evidence>
<feature type="region of interest" description="Disordered" evidence="9">
    <location>
        <begin position="634"/>
        <end position="670"/>
    </location>
</feature>
<reference evidence="10" key="1">
    <citation type="submission" date="2020-11" db="EMBL/GenBank/DDBJ databases">
        <authorList>
            <person name="Tran Van P."/>
        </authorList>
    </citation>
    <scope>NUCLEOTIDE SEQUENCE</scope>
</reference>
<keyword evidence="7" id="KW-0862">Zinc</keyword>
<evidence type="ECO:0000256" key="4">
    <source>
        <dbReference type="ARBA" id="ARBA00022737"/>
    </source>
</evidence>
<feature type="compositionally biased region" description="Polar residues" evidence="9">
    <location>
        <begin position="29"/>
        <end position="63"/>
    </location>
</feature>
<evidence type="ECO:0000256" key="3">
    <source>
        <dbReference type="ARBA" id="ARBA00022723"/>
    </source>
</evidence>
<dbReference type="PANTHER" id="PTHR12326:SF12">
    <property type="entry name" value="PLECKSTRIN HOMOLOGY AND RUN DOMAIN CONTAINING M1"/>
    <property type="match status" value="1"/>
</dbReference>
<keyword evidence="4" id="KW-0677">Repeat</keyword>
<dbReference type="Gene3D" id="1.20.58.900">
    <property type="match status" value="1"/>
</dbReference>
<organism evidence="10">
    <name type="scientific">Cyprideis torosa</name>
    <dbReference type="NCBI Taxonomy" id="163714"/>
    <lineage>
        <taxon>Eukaryota</taxon>
        <taxon>Metazoa</taxon>
        <taxon>Ecdysozoa</taxon>
        <taxon>Arthropoda</taxon>
        <taxon>Crustacea</taxon>
        <taxon>Oligostraca</taxon>
        <taxon>Ostracoda</taxon>
        <taxon>Podocopa</taxon>
        <taxon>Podocopida</taxon>
        <taxon>Cytherocopina</taxon>
        <taxon>Cytheroidea</taxon>
        <taxon>Cytherideidae</taxon>
        <taxon>Cyprideis</taxon>
    </lineage>
</organism>
<evidence type="ECO:0000256" key="1">
    <source>
        <dbReference type="ARBA" id="ARBA00004603"/>
    </source>
</evidence>
<proteinExistence type="predicted"/>
<sequence>MSEWEQEREKDVKRRITARMKTVFKEVIKSTQDTGSLSGSFSSLHRPNSSATILVPCTSSPRGSAQPIAGAEASSLPTRYGVSPLSSPQRLQPQPPPPQVTDSSLSSSTTAGDQFMPDSFCQPPSHNDLCVVVEAVFIHGLKPSRFGNTSSTAGPRRRALTSLFQNLSSTPPQPSPISVSMEQHQSGKQPPEPNFLPFLLTHLHRDIIEELFALSFVQTDVGRCRAWIRLVLNESLLSSHLRTMLGDKKSLEYNYNPEAYLRDREEPSLFLKWLDGIESASKLRFRLQTNSSLLNTWSPPDALVLAGMWSPSPAPDPVIVATDALEAENRRETQSRHRRHHRRKKRKGLATEDSDDQRSMMSSVMGGTVADDVRSAGSVSDVGSSLGGFIMDNGEGEERLADMLKRLKEYTALKEEEDGEVVHTDRKGREEEKAKEGDEDGEVVHTGRKIRGEEEKEEEEKGKEEEEGEVIHTERKGREEKKGKEEEDGEVVHTGKRRREEEKGKEEKEAIEVVHTKRRGGEGEKGKEEKKEEDGTTDAEDIEEGVEVISNAPTTFIVEDEQPKKLNSEQDQPKPLRQVGMQESFNSVLWGHQKSTEESTKITIVTTSEFQAMLSVEKDKETPDNVLTAAAEKAEPTCEDLGGEATQDVSRETANDTEPPPCPLEAEEKDEEINNAAVVEEDDGLGDVVCPMKPLPGPIRSVEQFMEDLLPLMVHIPLEKGLDQQGYQCKKCVRPIGMIYGKERLCNYDGKYYCYECHQNDKAVIPARIVHNWDFTPRDVSIPSLRFLKAVEKVPLLDIPSMNPLLAKMFPEVMKIQALRQEVASIWLYISTCRFCTIVGQFKALLHHQTHLYLKPGLYSIEDLVSIPNGVLESRLTEAAALGKKHIMNSCRICHLKGFVCELCHDAKIIFPFDADATQEQAAGDDAGAPGSSYFSPLLGRMDAIFGRSVILGGSFTPQTLIRPSASSFVGEGCIFFRGIHDEGEQT</sequence>
<feature type="region of interest" description="Disordered" evidence="9">
    <location>
        <begin position="327"/>
        <end position="361"/>
    </location>
</feature>
<feature type="compositionally biased region" description="Low complexity" evidence="9">
    <location>
        <begin position="83"/>
        <end position="92"/>
    </location>
</feature>